<dbReference type="EMBL" id="SOFM01000009">
    <property type="protein sequence ID" value="TFC06759.1"/>
    <property type="molecule type" value="Genomic_DNA"/>
</dbReference>
<dbReference type="Proteomes" id="UP000297643">
    <property type="component" value="Unassembled WGS sequence"/>
</dbReference>
<protein>
    <submittedName>
        <fullName evidence="1">Uncharacterized protein</fullName>
    </submittedName>
</protein>
<proteinExistence type="predicted"/>
<name>A0A4R8WHB3_9MICO</name>
<organism evidence="1 2">
    <name type="scientific">Cryobacterium mannosilyticum</name>
    <dbReference type="NCBI Taxonomy" id="1259190"/>
    <lineage>
        <taxon>Bacteria</taxon>
        <taxon>Bacillati</taxon>
        <taxon>Actinomycetota</taxon>
        <taxon>Actinomycetes</taxon>
        <taxon>Micrococcales</taxon>
        <taxon>Microbacteriaceae</taxon>
        <taxon>Cryobacterium</taxon>
    </lineage>
</organism>
<evidence type="ECO:0000313" key="1">
    <source>
        <dbReference type="EMBL" id="TFC06759.1"/>
    </source>
</evidence>
<accession>A0A4R8WHB3</accession>
<reference evidence="1 2" key="1">
    <citation type="submission" date="2019-03" db="EMBL/GenBank/DDBJ databases">
        <title>Genomics of glacier-inhabiting Cryobacterium strains.</title>
        <authorList>
            <person name="Liu Q."/>
            <person name="Xin Y.-H."/>
        </authorList>
    </citation>
    <scope>NUCLEOTIDE SEQUENCE [LARGE SCALE GENOMIC DNA]</scope>
    <source>
        <strain evidence="1 2">RHLT2-21</strain>
    </source>
</reference>
<evidence type="ECO:0000313" key="2">
    <source>
        <dbReference type="Proteomes" id="UP000297643"/>
    </source>
</evidence>
<comment type="caution">
    <text evidence="1">The sequence shown here is derived from an EMBL/GenBank/DDBJ whole genome shotgun (WGS) entry which is preliminary data.</text>
</comment>
<sequence length="72" mass="7817">MSTNKEIILTIGVTRNDDGSFTGSISKPGEEYYDGVSDLSEIACVATDMADLVREAIHDAFEGPIEFKRSDS</sequence>
<gene>
    <name evidence="1" type="ORF">E3O32_03340</name>
</gene>
<dbReference type="RefSeq" id="WP_134507012.1">
    <property type="nucleotide sequence ID" value="NZ_SOFM01000009.1"/>
</dbReference>
<dbReference type="AlphaFoldDB" id="A0A4R8WHB3"/>
<keyword evidence="2" id="KW-1185">Reference proteome</keyword>